<dbReference type="Proteomes" id="UP001516400">
    <property type="component" value="Unassembled WGS sequence"/>
</dbReference>
<sequence length="89" mass="10153">MSHILRMNNKLLRQLVKNYTGNVRKSVSILNETPKDQKSCENALHELNAYFVSVGDCRPDDHAADNSTKFKYESLSKSLVLENTDPQEN</sequence>
<dbReference type="AlphaFoldDB" id="A0ABD2NDB7"/>
<protein>
    <submittedName>
        <fullName evidence="1">Uncharacterized protein</fullName>
    </submittedName>
</protein>
<reference evidence="1 2" key="1">
    <citation type="journal article" date="2021" name="BMC Biol.">
        <title>Horizontally acquired antibacterial genes associated with adaptive radiation of ladybird beetles.</title>
        <authorList>
            <person name="Li H.S."/>
            <person name="Tang X.F."/>
            <person name="Huang Y.H."/>
            <person name="Xu Z.Y."/>
            <person name="Chen M.L."/>
            <person name="Du X.Y."/>
            <person name="Qiu B.Y."/>
            <person name="Chen P.T."/>
            <person name="Zhang W."/>
            <person name="Slipinski A."/>
            <person name="Escalona H.E."/>
            <person name="Waterhouse R.M."/>
            <person name="Zwick A."/>
            <person name="Pang H."/>
        </authorList>
    </citation>
    <scope>NUCLEOTIDE SEQUENCE [LARGE SCALE GENOMIC DNA]</scope>
    <source>
        <strain evidence="1">SYSU2018</strain>
    </source>
</reference>
<evidence type="ECO:0000313" key="1">
    <source>
        <dbReference type="EMBL" id="KAL3276623.1"/>
    </source>
</evidence>
<comment type="caution">
    <text evidence="1">The sequence shown here is derived from an EMBL/GenBank/DDBJ whole genome shotgun (WGS) entry which is preliminary data.</text>
</comment>
<evidence type="ECO:0000313" key="2">
    <source>
        <dbReference type="Proteomes" id="UP001516400"/>
    </source>
</evidence>
<keyword evidence="2" id="KW-1185">Reference proteome</keyword>
<accession>A0ABD2NDB7</accession>
<gene>
    <name evidence="1" type="ORF">HHI36_011995</name>
</gene>
<name>A0ABD2NDB7_9CUCU</name>
<proteinExistence type="predicted"/>
<dbReference type="EMBL" id="JABFTP020000103">
    <property type="protein sequence ID" value="KAL3276623.1"/>
    <property type="molecule type" value="Genomic_DNA"/>
</dbReference>
<organism evidence="1 2">
    <name type="scientific">Cryptolaemus montrouzieri</name>
    <dbReference type="NCBI Taxonomy" id="559131"/>
    <lineage>
        <taxon>Eukaryota</taxon>
        <taxon>Metazoa</taxon>
        <taxon>Ecdysozoa</taxon>
        <taxon>Arthropoda</taxon>
        <taxon>Hexapoda</taxon>
        <taxon>Insecta</taxon>
        <taxon>Pterygota</taxon>
        <taxon>Neoptera</taxon>
        <taxon>Endopterygota</taxon>
        <taxon>Coleoptera</taxon>
        <taxon>Polyphaga</taxon>
        <taxon>Cucujiformia</taxon>
        <taxon>Coccinelloidea</taxon>
        <taxon>Coccinellidae</taxon>
        <taxon>Scymninae</taxon>
        <taxon>Scymnini</taxon>
        <taxon>Cryptolaemus</taxon>
    </lineage>
</organism>